<dbReference type="NCBIfam" id="TIGR02937">
    <property type="entry name" value="sigma70-ECF"/>
    <property type="match status" value="1"/>
</dbReference>
<proteinExistence type="inferred from homology"/>
<dbReference type="RefSeq" id="WP_269039624.1">
    <property type="nucleotide sequence ID" value="NZ_CP114040.1"/>
</dbReference>
<protein>
    <submittedName>
        <fullName evidence="6">Sigma-70 family RNA polymerase sigma factor</fullName>
    </submittedName>
</protein>
<evidence type="ECO:0000259" key="5">
    <source>
        <dbReference type="Pfam" id="PF08281"/>
    </source>
</evidence>
<accession>A0ABY7HDI7</accession>
<dbReference type="InterPro" id="IPR013249">
    <property type="entry name" value="RNA_pol_sigma70_r4_t2"/>
</dbReference>
<reference evidence="6" key="1">
    <citation type="submission" date="2022-11" db="EMBL/GenBank/DDBJ databases">
        <title>Minimal conservation of predation-associated metabolite biosynthetic gene clusters underscores biosynthetic potential of Myxococcota including descriptions for ten novel species: Archangium lansinium sp. nov., Myxococcus landrumus sp. nov., Nannocystis bai.</title>
        <authorList>
            <person name="Ahearne A."/>
            <person name="Stevens C."/>
            <person name="Dowd S."/>
        </authorList>
    </citation>
    <scope>NUCLEOTIDE SEQUENCE</scope>
    <source>
        <strain evidence="6">Fl3</strain>
    </source>
</reference>
<dbReference type="PANTHER" id="PTHR43133:SF51">
    <property type="entry name" value="RNA POLYMERASE SIGMA FACTOR"/>
    <property type="match status" value="1"/>
</dbReference>
<keyword evidence="2" id="KW-0805">Transcription regulation</keyword>
<keyword evidence="4" id="KW-0804">Transcription</keyword>
<name>A0ABY7HDI7_9BACT</name>
<sequence>MSTSPSSPPDHGSASEGELAAALDRAATRGAGAWPGLEVAPATFRAYLAGRLPGEGDGVAALEAMAIEDLYLACACVQGDRRAIAAFTDRFVRVSVTAASRSRRDGPAADDMVQLVLEKLLAPRGSLPPRLAEFSGQGGLRAWVRVTVVRAGIDLERTQARRIVADTGEPAENLEELATTTDPELDYLKRHYRDEFRQAFAAALADLDPRSRNALRHHLVDRLSIDQIGALHGVHRATAARWISRSREELLAGTREQLRRRLQLSEGEYASIMRLIDSMLEVSVQRLLSG</sequence>
<dbReference type="SUPFAM" id="SSF88946">
    <property type="entry name" value="Sigma2 domain of RNA polymerase sigma factors"/>
    <property type="match status" value="1"/>
</dbReference>
<comment type="similarity">
    <text evidence="1">Belongs to the sigma-70 factor family. ECF subfamily.</text>
</comment>
<dbReference type="Gene3D" id="1.10.10.10">
    <property type="entry name" value="Winged helix-like DNA-binding domain superfamily/Winged helix DNA-binding domain"/>
    <property type="match status" value="1"/>
</dbReference>
<evidence type="ECO:0000256" key="3">
    <source>
        <dbReference type="ARBA" id="ARBA00023082"/>
    </source>
</evidence>
<dbReference type="InterPro" id="IPR039425">
    <property type="entry name" value="RNA_pol_sigma-70-like"/>
</dbReference>
<organism evidence="6 7">
    <name type="scientific">Nannocystis punicea</name>
    <dbReference type="NCBI Taxonomy" id="2995304"/>
    <lineage>
        <taxon>Bacteria</taxon>
        <taxon>Pseudomonadati</taxon>
        <taxon>Myxococcota</taxon>
        <taxon>Polyangia</taxon>
        <taxon>Nannocystales</taxon>
        <taxon>Nannocystaceae</taxon>
        <taxon>Nannocystis</taxon>
    </lineage>
</organism>
<feature type="domain" description="RNA polymerase sigma factor 70 region 4 type 2" evidence="5">
    <location>
        <begin position="198"/>
        <end position="250"/>
    </location>
</feature>
<evidence type="ECO:0000313" key="7">
    <source>
        <dbReference type="Proteomes" id="UP001164459"/>
    </source>
</evidence>
<dbReference type="InterPro" id="IPR013324">
    <property type="entry name" value="RNA_pol_sigma_r3/r4-like"/>
</dbReference>
<keyword evidence="7" id="KW-1185">Reference proteome</keyword>
<dbReference type="SUPFAM" id="SSF88659">
    <property type="entry name" value="Sigma3 and sigma4 domains of RNA polymerase sigma factors"/>
    <property type="match status" value="1"/>
</dbReference>
<evidence type="ECO:0000256" key="2">
    <source>
        <dbReference type="ARBA" id="ARBA00023015"/>
    </source>
</evidence>
<evidence type="ECO:0000256" key="4">
    <source>
        <dbReference type="ARBA" id="ARBA00023163"/>
    </source>
</evidence>
<gene>
    <name evidence="6" type="ORF">O0S08_14025</name>
</gene>
<evidence type="ECO:0000313" key="6">
    <source>
        <dbReference type="EMBL" id="WAS97261.1"/>
    </source>
</evidence>
<dbReference type="InterPro" id="IPR036388">
    <property type="entry name" value="WH-like_DNA-bd_sf"/>
</dbReference>
<dbReference type="InterPro" id="IPR013325">
    <property type="entry name" value="RNA_pol_sigma_r2"/>
</dbReference>
<dbReference type="Proteomes" id="UP001164459">
    <property type="component" value="Chromosome"/>
</dbReference>
<dbReference type="InterPro" id="IPR014284">
    <property type="entry name" value="RNA_pol_sigma-70_dom"/>
</dbReference>
<dbReference type="InterPro" id="IPR011745">
    <property type="entry name" value="RNA_pol_sigma70_MYXXA"/>
</dbReference>
<evidence type="ECO:0000256" key="1">
    <source>
        <dbReference type="ARBA" id="ARBA00010641"/>
    </source>
</evidence>
<dbReference type="EMBL" id="CP114040">
    <property type="protein sequence ID" value="WAS97261.1"/>
    <property type="molecule type" value="Genomic_DNA"/>
</dbReference>
<dbReference type="Gene3D" id="1.10.1740.10">
    <property type="match status" value="1"/>
</dbReference>
<dbReference type="Pfam" id="PF08281">
    <property type="entry name" value="Sigma70_r4_2"/>
    <property type="match status" value="1"/>
</dbReference>
<keyword evidence="3" id="KW-0731">Sigma factor</keyword>
<dbReference type="NCBIfam" id="TIGR03001">
    <property type="entry name" value="Sig-70_gmx1"/>
    <property type="match status" value="1"/>
</dbReference>
<dbReference type="PANTHER" id="PTHR43133">
    <property type="entry name" value="RNA POLYMERASE ECF-TYPE SIGMA FACTO"/>
    <property type="match status" value="1"/>
</dbReference>